<dbReference type="Pfam" id="PF13305">
    <property type="entry name" value="TetR_C_33"/>
    <property type="match status" value="1"/>
</dbReference>
<dbReference type="InterPro" id="IPR001647">
    <property type="entry name" value="HTH_TetR"/>
</dbReference>
<proteinExistence type="predicted"/>
<organism evidence="6 7">
    <name type="scientific">Denitrobaculum tricleocarpae</name>
    <dbReference type="NCBI Taxonomy" id="2591009"/>
    <lineage>
        <taxon>Bacteria</taxon>
        <taxon>Pseudomonadati</taxon>
        <taxon>Pseudomonadota</taxon>
        <taxon>Alphaproteobacteria</taxon>
        <taxon>Rhodospirillales</taxon>
        <taxon>Rhodospirillaceae</taxon>
        <taxon>Denitrobaculum</taxon>
    </lineage>
</organism>
<evidence type="ECO:0000313" key="7">
    <source>
        <dbReference type="Proteomes" id="UP000315252"/>
    </source>
</evidence>
<dbReference type="GO" id="GO:0003700">
    <property type="term" value="F:DNA-binding transcription factor activity"/>
    <property type="evidence" value="ECO:0007669"/>
    <property type="project" value="TreeGrafter"/>
</dbReference>
<keyword evidence="7" id="KW-1185">Reference proteome</keyword>
<evidence type="ECO:0000256" key="3">
    <source>
        <dbReference type="ARBA" id="ARBA00023163"/>
    </source>
</evidence>
<dbReference type="AlphaFoldDB" id="A0A545TYR8"/>
<dbReference type="Gene3D" id="1.10.357.10">
    <property type="entry name" value="Tetracycline Repressor, domain 2"/>
    <property type="match status" value="1"/>
</dbReference>
<keyword evidence="2 4" id="KW-0238">DNA-binding</keyword>
<dbReference type="Pfam" id="PF00440">
    <property type="entry name" value="TetR_N"/>
    <property type="match status" value="1"/>
</dbReference>
<dbReference type="InterPro" id="IPR009057">
    <property type="entry name" value="Homeodomain-like_sf"/>
</dbReference>
<sequence length="217" mass="23622">MALKKTALKKTALKKTAKSRYHHGDLRAALLEAAEAELAEKGIEAFSLRGVAKRAGVSHAAPAHHFGDVNGLFTALAATGYRRFIAAQRTRQKRAAQKGGKDGAAQLAAVGLGYVDFAIANPALFRLMFSSKRPDFCDGELEETARAAFEKLLEDVGRFRKIHPCDDEAVMASAMATWAMVHGLADLLEGGRIKYLQNLTRKKREQVLSDMILRAAS</sequence>
<evidence type="ECO:0000313" key="6">
    <source>
        <dbReference type="EMBL" id="TQV82378.1"/>
    </source>
</evidence>
<dbReference type="Proteomes" id="UP000315252">
    <property type="component" value="Unassembled WGS sequence"/>
</dbReference>
<dbReference type="EMBL" id="VHSH01000002">
    <property type="protein sequence ID" value="TQV82378.1"/>
    <property type="molecule type" value="Genomic_DNA"/>
</dbReference>
<dbReference type="InterPro" id="IPR036271">
    <property type="entry name" value="Tet_transcr_reg_TetR-rel_C_sf"/>
</dbReference>
<name>A0A545TYR8_9PROT</name>
<dbReference type="SUPFAM" id="SSF46689">
    <property type="entry name" value="Homeodomain-like"/>
    <property type="match status" value="1"/>
</dbReference>
<evidence type="ECO:0000256" key="2">
    <source>
        <dbReference type="ARBA" id="ARBA00023125"/>
    </source>
</evidence>
<dbReference type="SUPFAM" id="SSF48498">
    <property type="entry name" value="Tetracyclin repressor-like, C-terminal domain"/>
    <property type="match status" value="1"/>
</dbReference>
<reference evidence="6 7" key="1">
    <citation type="submission" date="2019-06" db="EMBL/GenBank/DDBJ databases">
        <title>Whole genome sequence for Rhodospirillaceae sp. R148.</title>
        <authorList>
            <person name="Wang G."/>
        </authorList>
    </citation>
    <scope>NUCLEOTIDE SEQUENCE [LARGE SCALE GENOMIC DNA]</scope>
    <source>
        <strain evidence="6 7">R148</strain>
    </source>
</reference>
<keyword evidence="3" id="KW-0804">Transcription</keyword>
<dbReference type="OrthoDB" id="7056813at2"/>
<feature type="domain" description="HTH tetR-type" evidence="5">
    <location>
        <begin position="24"/>
        <end position="84"/>
    </location>
</feature>
<dbReference type="InterPro" id="IPR050109">
    <property type="entry name" value="HTH-type_TetR-like_transc_reg"/>
</dbReference>
<dbReference type="PANTHER" id="PTHR30055">
    <property type="entry name" value="HTH-TYPE TRANSCRIPTIONAL REGULATOR RUTR"/>
    <property type="match status" value="1"/>
</dbReference>
<dbReference type="GO" id="GO:0000976">
    <property type="term" value="F:transcription cis-regulatory region binding"/>
    <property type="evidence" value="ECO:0007669"/>
    <property type="project" value="TreeGrafter"/>
</dbReference>
<keyword evidence="1" id="KW-0805">Transcription regulation</keyword>
<evidence type="ECO:0000256" key="1">
    <source>
        <dbReference type="ARBA" id="ARBA00023015"/>
    </source>
</evidence>
<comment type="caution">
    <text evidence="6">The sequence shown here is derived from an EMBL/GenBank/DDBJ whole genome shotgun (WGS) entry which is preliminary data.</text>
</comment>
<dbReference type="InterPro" id="IPR025996">
    <property type="entry name" value="MT1864/Rv1816-like_C"/>
</dbReference>
<protein>
    <submittedName>
        <fullName evidence="6">TetR/AcrR family transcriptional regulator</fullName>
    </submittedName>
</protein>
<dbReference type="PANTHER" id="PTHR30055:SF220">
    <property type="entry name" value="TETR-FAMILY REGULATORY PROTEIN"/>
    <property type="match status" value="1"/>
</dbReference>
<gene>
    <name evidence="6" type="ORF">FKG95_08050</name>
</gene>
<accession>A0A545TYR8</accession>
<evidence type="ECO:0000256" key="4">
    <source>
        <dbReference type="PROSITE-ProRule" id="PRU00335"/>
    </source>
</evidence>
<dbReference type="PROSITE" id="PS50977">
    <property type="entry name" value="HTH_TETR_2"/>
    <property type="match status" value="1"/>
</dbReference>
<feature type="DNA-binding region" description="H-T-H motif" evidence="4">
    <location>
        <begin position="47"/>
        <end position="66"/>
    </location>
</feature>
<evidence type="ECO:0000259" key="5">
    <source>
        <dbReference type="PROSITE" id="PS50977"/>
    </source>
</evidence>